<evidence type="ECO:0000313" key="4">
    <source>
        <dbReference type="EMBL" id="GEO03925.1"/>
    </source>
</evidence>
<keyword evidence="3" id="KW-0812">Transmembrane</keyword>
<dbReference type="CDD" id="cd05825">
    <property type="entry name" value="LbH_wcaF_like"/>
    <property type="match status" value="1"/>
</dbReference>
<comment type="caution">
    <text evidence="4">The sequence shown here is derived from an EMBL/GenBank/DDBJ whole genome shotgun (WGS) entry which is preliminary data.</text>
</comment>
<gene>
    <name evidence="4" type="ORF">AAE02nite_15890</name>
</gene>
<proteinExistence type="inferred from homology"/>
<keyword evidence="2 4" id="KW-0808">Transferase</keyword>
<evidence type="ECO:0000256" key="1">
    <source>
        <dbReference type="ARBA" id="ARBA00007274"/>
    </source>
</evidence>
<dbReference type="Gene3D" id="2.160.10.10">
    <property type="entry name" value="Hexapeptide repeat proteins"/>
    <property type="match status" value="1"/>
</dbReference>
<evidence type="ECO:0000313" key="5">
    <source>
        <dbReference type="Proteomes" id="UP000321532"/>
    </source>
</evidence>
<reference evidence="4 5" key="1">
    <citation type="submission" date="2019-07" db="EMBL/GenBank/DDBJ databases">
        <title>Whole genome shotgun sequence of Adhaeribacter aerolatus NBRC 106133.</title>
        <authorList>
            <person name="Hosoyama A."/>
            <person name="Uohara A."/>
            <person name="Ohji S."/>
            <person name="Ichikawa N."/>
        </authorList>
    </citation>
    <scope>NUCLEOTIDE SEQUENCE [LARGE SCALE GENOMIC DNA]</scope>
    <source>
        <strain evidence="4 5">NBRC 106133</strain>
    </source>
</reference>
<dbReference type="EMBL" id="BJYS01000009">
    <property type="protein sequence ID" value="GEO03925.1"/>
    <property type="molecule type" value="Genomic_DNA"/>
</dbReference>
<dbReference type="AlphaFoldDB" id="A0A512AW43"/>
<dbReference type="InterPro" id="IPR051159">
    <property type="entry name" value="Hexapeptide_acetyltransf"/>
</dbReference>
<name>A0A512AW43_9BACT</name>
<feature type="transmembrane region" description="Helical" evidence="3">
    <location>
        <begin position="32"/>
        <end position="55"/>
    </location>
</feature>
<accession>A0A512AW43</accession>
<dbReference type="PANTHER" id="PTHR23416:SF23">
    <property type="entry name" value="ACETYLTRANSFERASE C18B11.09C-RELATED"/>
    <property type="match status" value="1"/>
</dbReference>
<keyword evidence="5" id="KW-1185">Reference proteome</keyword>
<comment type="similarity">
    <text evidence="1">Belongs to the transferase hexapeptide repeat family.</text>
</comment>
<dbReference type="InterPro" id="IPR011004">
    <property type="entry name" value="Trimer_LpxA-like_sf"/>
</dbReference>
<keyword evidence="3" id="KW-0472">Membrane</keyword>
<organism evidence="4 5">
    <name type="scientific">Adhaeribacter aerolatus</name>
    <dbReference type="NCBI Taxonomy" id="670289"/>
    <lineage>
        <taxon>Bacteria</taxon>
        <taxon>Pseudomonadati</taxon>
        <taxon>Bacteroidota</taxon>
        <taxon>Cytophagia</taxon>
        <taxon>Cytophagales</taxon>
        <taxon>Hymenobacteraceae</taxon>
        <taxon>Adhaeribacter</taxon>
    </lineage>
</organism>
<evidence type="ECO:0000256" key="3">
    <source>
        <dbReference type="SAM" id="Phobius"/>
    </source>
</evidence>
<dbReference type="NCBIfam" id="NF007797">
    <property type="entry name" value="PRK10502.1"/>
    <property type="match status" value="1"/>
</dbReference>
<dbReference type="SUPFAM" id="SSF51161">
    <property type="entry name" value="Trimeric LpxA-like enzymes"/>
    <property type="match status" value="1"/>
</dbReference>
<dbReference type="GO" id="GO:0005829">
    <property type="term" value="C:cytosol"/>
    <property type="evidence" value="ECO:0007669"/>
    <property type="project" value="TreeGrafter"/>
</dbReference>
<protein>
    <submittedName>
        <fullName evidence="4">Colanic acid biosynthesis acetyltransferase WcaF</fullName>
    </submittedName>
</protein>
<dbReference type="Proteomes" id="UP000321532">
    <property type="component" value="Unassembled WGS sequence"/>
</dbReference>
<keyword evidence="3" id="KW-1133">Transmembrane helix</keyword>
<dbReference type="OrthoDB" id="9814490at2"/>
<sequence>MSVKASENRKVNLSKYNNDWYKPGGSAMKRTIWFFLNALVFINPLVPVNGLKIWLLRMFGARIGKGVVIKPNVNIKYPWLLTIGNHVWIGEKVWIDNLAPIIIHDNVTLSQGAMLLTGSHNYKSETFDLMVNKIILEEGAWIGAQAVVCPGVICCSHSILAVGSVATQNLEPYLIYQGNPAEKKRERIINF</sequence>
<dbReference type="PANTHER" id="PTHR23416">
    <property type="entry name" value="SIALIC ACID SYNTHASE-RELATED"/>
    <property type="match status" value="1"/>
</dbReference>
<dbReference type="RefSeq" id="WP_146896809.1">
    <property type="nucleotide sequence ID" value="NZ_BJYS01000009.1"/>
</dbReference>
<dbReference type="GO" id="GO:0008374">
    <property type="term" value="F:O-acyltransferase activity"/>
    <property type="evidence" value="ECO:0007669"/>
    <property type="project" value="TreeGrafter"/>
</dbReference>
<evidence type="ECO:0000256" key="2">
    <source>
        <dbReference type="ARBA" id="ARBA00022679"/>
    </source>
</evidence>